<dbReference type="CDD" id="cd05471">
    <property type="entry name" value="pepsin_like"/>
    <property type="match status" value="1"/>
</dbReference>
<evidence type="ECO:0000313" key="4">
    <source>
        <dbReference type="EMBL" id="EAU86582.2"/>
    </source>
</evidence>
<feature type="region of interest" description="Disordered" evidence="1">
    <location>
        <begin position="303"/>
        <end position="343"/>
    </location>
</feature>
<dbReference type="PROSITE" id="PS51767">
    <property type="entry name" value="PEPTIDASE_A1"/>
    <property type="match status" value="1"/>
</dbReference>
<evidence type="ECO:0000313" key="5">
    <source>
        <dbReference type="Proteomes" id="UP000001861"/>
    </source>
</evidence>
<dbReference type="Gene3D" id="2.40.70.10">
    <property type="entry name" value="Acid Proteases"/>
    <property type="match status" value="1"/>
</dbReference>
<dbReference type="SUPFAM" id="SSF50630">
    <property type="entry name" value="Acid proteases"/>
    <property type="match status" value="1"/>
</dbReference>
<accession>A8NP04</accession>
<dbReference type="AlphaFoldDB" id="A8NP04"/>
<dbReference type="VEuPathDB" id="FungiDB:CC1G_07778"/>
<dbReference type="STRING" id="240176.A8NP04"/>
<feature type="signal peptide" evidence="2">
    <location>
        <begin position="1"/>
        <end position="23"/>
    </location>
</feature>
<gene>
    <name evidence="4" type="ORF">CC1G_07778</name>
</gene>
<organism evidence="4 5">
    <name type="scientific">Coprinopsis cinerea (strain Okayama-7 / 130 / ATCC MYA-4618 / FGSC 9003)</name>
    <name type="common">Inky cap fungus</name>
    <name type="synonym">Hormographiella aspergillata</name>
    <dbReference type="NCBI Taxonomy" id="240176"/>
    <lineage>
        <taxon>Eukaryota</taxon>
        <taxon>Fungi</taxon>
        <taxon>Dikarya</taxon>
        <taxon>Basidiomycota</taxon>
        <taxon>Agaricomycotina</taxon>
        <taxon>Agaricomycetes</taxon>
        <taxon>Agaricomycetidae</taxon>
        <taxon>Agaricales</taxon>
        <taxon>Agaricineae</taxon>
        <taxon>Psathyrellaceae</taxon>
        <taxon>Coprinopsis</taxon>
    </lineage>
</organism>
<proteinExistence type="predicted"/>
<dbReference type="Proteomes" id="UP000001861">
    <property type="component" value="Unassembled WGS sequence"/>
</dbReference>
<dbReference type="EMBL" id="AACS02000012">
    <property type="protein sequence ID" value="EAU86582.2"/>
    <property type="molecule type" value="Genomic_DNA"/>
</dbReference>
<dbReference type="GeneID" id="6011763"/>
<protein>
    <recommendedName>
        <fullName evidence="3">Peptidase A1 domain-containing protein</fullName>
    </recommendedName>
</protein>
<dbReference type="InterPro" id="IPR021109">
    <property type="entry name" value="Peptidase_aspartic_dom_sf"/>
</dbReference>
<evidence type="ECO:0000256" key="1">
    <source>
        <dbReference type="SAM" id="MobiDB-lite"/>
    </source>
</evidence>
<dbReference type="InParanoid" id="A8NP04"/>
<dbReference type="KEGG" id="cci:CC1G_07778"/>
<comment type="caution">
    <text evidence="4">The sequence shown here is derived from an EMBL/GenBank/DDBJ whole genome shotgun (WGS) entry which is preliminary data.</text>
</comment>
<reference evidence="4 5" key="1">
    <citation type="journal article" date="2010" name="Proc. Natl. Acad. Sci. U.S.A.">
        <title>Insights into evolution of multicellular fungi from the assembled chromosomes of the mushroom Coprinopsis cinerea (Coprinus cinereus).</title>
        <authorList>
            <person name="Stajich J.E."/>
            <person name="Wilke S.K."/>
            <person name="Ahren D."/>
            <person name="Au C.H."/>
            <person name="Birren B.W."/>
            <person name="Borodovsky M."/>
            <person name="Burns C."/>
            <person name="Canback B."/>
            <person name="Casselton L.A."/>
            <person name="Cheng C.K."/>
            <person name="Deng J."/>
            <person name="Dietrich F.S."/>
            <person name="Fargo D.C."/>
            <person name="Farman M.L."/>
            <person name="Gathman A.C."/>
            <person name="Goldberg J."/>
            <person name="Guigo R."/>
            <person name="Hoegger P.J."/>
            <person name="Hooker J.B."/>
            <person name="Huggins A."/>
            <person name="James T.Y."/>
            <person name="Kamada T."/>
            <person name="Kilaru S."/>
            <person name="Kodira C."/>
            <person name="Kues U."/>
            <person name="Kupfer D."/>
            <person name="Kwan H.S."/>
            <person name="Lomsadze A."/>
            <person name="Li W."/>
            <person name="Lilly W.W."/>
            <person name="Ma L.J."/>
            <person name="Mackey A.J."/>
            <person name="Manning G."/>
            <person name="Martin F."/>
            <person name="Muraguchi H."/>
            <person name="Natvig D.O."/>
            <person name="Palmerini H."/>
            <person name="Ramesh M.A."/>
            <person name="Rehmeyer C.J."/>
            <person name="Roe B.A."/>
            <person name="Shenoy N."/>
            <person name="Stanke M."/>
            <person name="Ter-Hovhannisyan V."/>
            <person name="Tunlid A."/>
            <person name="Velagapudi R."/>
            <person name="Vision T.J."/>
            <person name="Zeng Q."/>
            <person name="Zolan M.E."/>
            <person name="Pukkila P.J."/>
        </authorList>
    </citation>
    <scope>NUCLEOTIDE SEQUENCE [LARGE SCALE GENOMIC DNA]</scope>
    <source>
        <strain evidence="5">Okayama-7 / 130 / ATCC MYA-4618 / FGSC 9003</strain>
    </source>
</reference>
<dbReference type="HOGENOM" id="CLU_771626_0_0_1"/>
<keyword evidence="5" id="KW-1185">Reference proteome</keyword>
<dbReference type="OrthoDB" id="771136at2759"/>
<evidence type="ECO:0000259" key="3">
    <source>
        <dbReference type="PROSITE" id="PS51767"/>
    </source>
</evidence>
<feature type="chain" id="PRO_5002727316" description="Peptidase A1 domain-containing protein" evidence="2">
    <location>
        <begin position="24"/>
        <end position="359"/>
    </location>
</feature>
<dbReference type="Pfam" id="PF00026">
    <property type="entry name" value="Asp"/>
    <property type="match status" value="1"/>
</dbReference>
<sequence length="359" mass="39759">MVSPSRCFKGGLFAASLLFSGLAAEAASIKFNRRASHDYEDLSSFLDGLYTASVTLSSEEYKLILDTGSADMWVDKAPEHSWTDKEIPMKFQYEYANGTLSVDGTVGVAPFKFGTYSIDEQGKSDIITDDREFFKLIGANGIMGLGLDRSHSVIDEEVKKKEGQASTWGASILNNIFDDDDWEDNYVALDLSRSEDGEDISGGNISIGDFDEQFKDVFNQPKHYVYPKGSPRWTIMMDGVGNLRRPLKRHLTALHKCLSTEQVPFRSRNRCPKPLEQEHSLVTPIPNERRACWQAAALSQLPYRPQRLQGDSSKSLEAPEAESPPQTSPLPAPAANISSRTAPALLGRSKNYYTIGLSS</sequence>
<dbReference type="RefSeq" id="XP_001835235.2">
    <property type="nucleotide sequence ID" value="XM_001835183.2"/>
</dbReference>
<name>A8NP04_COPC7</name>
<evidence type="ECO:0000256" key="2">
    <source>
        <dbReference type="SAM" id="SignalP"/>
    </source>
</evidence>
<keyword evidence="2" id="KW-0732">Signal</keyword>
<dbReference type="InterPro" id="IPR034164">
    <property type="entry name" value="Pepsin-like_dom"/>
</dbReference>
<dbReference type="InterPro" id="IPR033121">
    <property type="entry name" value="PEPTIDASE_A1"/>
</dbReference>
<feature type="domain" description="Peptidase A1" evidence="3">
    <location>
        <begin position="50"/>
        <end position="359"/>
    </location>
</feature>